<dbReference type="Pfam" id="PF02683">
    <property type="entry name" value="DsbD_TM"/>
    <property type="match status" value="1"/>
</dbReference>
<dbReference type="PATRIC" id="fig|505345.6.peg.1766"/>
<name>A0A1A7PN15_9PAST</name>
<evidence type="ECO:0000256" key="18">
    <source>
        <dbReference type="HAMAP-Rule" id="MF_00399"/>
    </source>
</evidence>
<feature type="domain" description="Thioredoxin" evidence="19">
    <location>
        <begin position="437"/>
        <end position="581"/>
    </location>
</feature>
<dbReference type="InterPro" id="IPR036929">
    <property type="entry name" value="DsbDN_sf"/>
</dbReference>
<dbReference type="HAMAP" id="MF_00399">
    <property type="entry name" value="DbsD"/>
    <property type="match status" value="1"/>
</dbReference>
<dbReference type="PROSITE" id="PS51352">
    <property type="entry name" value="THIOREDOXIN_2"/>
    <property type="match status" value="1"/>
</dbReference>
<feature type="transmembrane region" description="Helical" evidence="18">
    <location>
        <begin position="347"/>
        <end position="369"/>
    </location>
</feature>
<keyword evidence="6 18" id="KW-0812">Transmembrane</keyword>
<dbReference type="InterPro" id="IPR035671">
    <property type="entry name" value="DsbD_gamma"/>
</dbReference>
<dbReference type="NCBIfam" id="NF001419">
    <property type="entry name" value="PRK00293.1"/>
    <property type="match status" value="1"/>
</dbReference>
<keyword evidence="9 18" id="KW-0249">Electron transport</keyword>
<comment type="similarity">
    <text evidence="2 18">Belongs to the thioredoxin family. DsbD subfamily.</text>
</comment>
<dbReference type="RefSeq" id="WP_065237799.1">
    <property type="nucleotide sequence ID" value="NZ_JTJR01000035.1"/>
</dbReference>
<feature type="transmembrane region" description="Helical" evidence="18">
    <location>
        <begin position="225"/>
        <end position="249"/>
    </location>
</feature>
<dbReference type="FunFam" id="3.40.30.10:FF:000116">
    <property type="entry name" value="Thiol:disulfide interchange protein DsbD"/>
    <property type="match status" value="1"/>
</dbReference>
<dbReference type="InterPro" id="IPR003834">
    <property type="entry name" value="Cyt_c_assmbl_TM_dom"/>
</dbReference>
<keyword evidence="5 18" id="KW-0997">Cell inner membrane</keyword>
<gene>
    <name evidence="18" type="primary">dsbD</name>
    <name evidence="20" type="ORF">QV06_08660</name>
</gene>
<accession>A0A1A7PN15</accession>
<evidence type="ECO:0000313" key="20">
    <source>
        <dbReference type="EMBL" id="OBX03943.1"/>
    </source>
</evidence>
<keyword evidence="4 18" id="KW-1003">Cell membrane</keyword>
<dbReference type="InterPro" id="IPR036249">
    <property type="entry name" value="Thioredoxin-like_sf"/>
</dbReference>
<evidence type="ECO:0000256" key="5">
    <source>
        <dbReference type="ARBA" id="ARBA00022519"/>
    </source>
</evidence>
<comment type="subcellular location">
    <subcellularLocation>
        <location evidence="1 18">Cell inner membrane</location>
        <topology evidence="1 18">Multi-pass membrane protein</topology>
    </subcellularLocation>
</comment>
<dbReference type="CDD" id="cd02953">
    <property type="entry name" value="DsbDgamma"/>
    <property type="match status" value="1"/>
</dbReference>
<sequence>MIRKYLSFFSTFILFFLSITTTFAGIFDKKADFLTVEQAFPFSLQATPQKITLHWDILPNYYLYKHTVTVKSDNVAFNQQITPIIEKTHEDPYFGKTQIFEQGLDIVLTPTQNQFEPQGKLIINYQGCTEGLCYPPQTQEIELSQWIKPSTAQVTTSDLTNENAQSNTTETTPFTERLFQSKFAVFWFFLLGIGLAFTPCVLPMLPLLSAIVIGKEQRVNTGKALLLSIIYVQGMALTYALLGLAVAAVGLSLQVWLQSSYVLGAFALLFILLACSMFGLFTLQLPVSWQTKLTALSQKQSAGMYGGVFMMGAIAGLIASPCTSAPLSGALLYVTQTGDLITGALTLYLLALGMGTPLIAITVFGNKILPKSGAWMENVKIAFGFVLLALPIILLARFLPNYWENILWSLLGIAFFAWLITLAGKHSRIWQVLSIMAMMVAAAPFYAAIQQLLHPQIQQSTNHQEFIQVKDLAKLQQQLRNNPHKIAMVDLYADWCVACKEFEHKTFNQTEVQQRLQKILLLRVDMTKNSTANQALSKEYQVLGLPTILFFDQQGKEISNSRVTGFLDAKQFSEWLDRLATD</sequence>
<dbReference type="GO" id="GO:0047134">
    <property type="term" value="F:protein-disulfide reductase [NAD(P)H] activity"/>
    <property type="evidence" value="ECO:0007669"/>
    <property type="project" value="UniProtKB-UniRule"/>
</dbReference>
<keyword evidence="14 18" id="KW-1015">Disulfide bond</keyword>
<feature type="disulfide bond" description="Redox-active" evidence="18">
    <location>
        <begin position="496"/>
        <end position="499"/>
    </location>
</feature>
<feature type="transmembrane region" description="Helical" evidence="18">
    <location>
        <begin position="381"/>
        <end position="400"/>
    </location>
</feature>
<dbReference type="InterPro" id="IPR028250">
    <property type="entry name" value="DsbDN"/>
</dbReference>
<evidence type="ECO:0000256" key="2">
    <source>
        <dbReference type="ARBA" id="ARBA00007241"/>
    </source>
</evidence>
<evidence type="ECO:0000259" key="19">
    <source>
        <dbReference type="PROSITE" id="PS51352"/>
    </source>
</evidence>
<proteinExistence type="inferred from homology"/>
<evidence type="ECO:0000256" key="1">
    <source>
        <dbReference type="ARBA" id="ARBA00004429"/>
    </source>
</evidence>
<evidence type="ECO:0000313" key="21">
    <source>
        <dbReference type="Proteomes" id="UP000092626"/>
    </source>
</evidence>
<dbReference type="PANTHER" id="PTHR32234">
    <property type="entry name" value="THIOL:DISULFIDE INTERCHANGE PROTEIN DSBD"/>
    <property type="match status" value="1"/>
</dbReference>
<dbReference type="SUPFAM" id="SSF52833">
    <property type="entry name" value="Thioredoxin-like"/>
    <property type="match status" value="1"/>
</dbReference>
<dbReference type="GO" id="GO:0005886">
    <property type="term" value="C:plasma membrane"/>
    <property type="evidence" value="ECO:0007669"/>
    <property type="project" value="UniProtKB-SubCell"/>
</dbReference>
<keyword evidence="12 18" id="KW-0520">NAD</keyword>
<feature type="transmembrane region" description="Helical" evidence="18">
    <location>
        <begin position="430"/>
        <end position="449"/>
    </location>
</feature>
<dbReference type="SUPFAM" id="SSF74863">
    <property type="entry name" value="Thiol:disulfide interchange protein DsbD, N-terminal domain (DsbD-alpha)"/>
    <property type="match status" value="1"/>
</dbReference>
<reference evidence="20 21" key="1">
    <citation type="submission" date="2014-11" db="EMBL/GenBank/DDBJ databases">
        <title>Pan-genome of Gallibacterium spp.</title>
        <authorList>
            <person name="Kudirkiene E."/>
            <person name="Bojesen A.M."/>
        </authorList>
    </citation>
    <scope>NUCLEOTIDE SEQUENCE [LARGE SCALE GENOMIC DNA]</scope>
    <source>
        <strain evidence="20 21">59/S3/89</strain>
    </source>
</reference>
<evidence type="ECO:0000256" key="3">
    <source>
        <dbReference type="ARBA" id="ARBA00022448"/>
    </source>
</evidence>
<evidence type="ECO:0000256" key="6">
    <source>
        <dbReference type="ARBA" id="ARBA00022692"/>
    </source>
</evidence>
<evidence type="ECO:0000256" key="10">
    <source>
        <dbReference type="ARBA" id="ARBA00022989"/>
    </source>
</evidence>
<dbReference type="EC" id="1.8.1.8" evidence="18"/>
<comment type="catalytic activity">
    <reaction evidence="16 18">
        <text>[protein]-dithiol + NAD(+) = [protein]-disulfide + NADH + H(+)</text>
        <dbReference type="Rhea" id="RHEA:18749"/>
        <dbReference type="Rhea" id="RHEA-COMP:10593"/>
        <dbReference type="Rhea" id="RHEA-COMP:10594"/>
        <dbReference type="ChEBI" id="CHEBI:15378"/>
        <dbReference type="ChEBI" id="CHEBI:29950"/>
        <dbReference type="ChEBI" id="CHEBI:50058"/>
        <dbReference type="ChEBI" id="CHEBI:57540"/>
        <dbReference type="ChEBI" id="CHEBI:57945"/>
        <dbReference type="EC" id="1.8.1.8"/>
    </reaction>
</comment>
<feature type="transmembrane region" description="Helical" evidence="18">
    <location>
        <begin position="185"/>
        <end position="213"/>
    </location>
</feature>
<protein>
    <recommendedName>
        <fullName evidence="18">Thiol:disulfide interchange protein DsbD</fullName>
        <ecNumber evidence="18">1.8.1.8</ecNumber>
    </recommendedName>
    <alternativeName>
        <fullName evidence="18">Protein-disulfide reductase</fullName>
        <shortName evidence="18">Disulfide reductase</shortName>
    </alternativeName>
</protein>
<dbReference type="InterPro" id="IPR017937">
    <property type="entry name" value="Thioredoxin_CS"/>
</dbReference>
<dbReference type="Gene3D" id="3.40.30.10">
    <property type="entry name" value="Glutaredoxin"/>
    <property type="match status" value="1"/>
</dbReference>
<comment type="function">
    <text evidence="18">Required to facilitate the formation of correct disulfide bonds in some periplasmic proteins and for the assembly of the periplasmic c-type cytochromes. Acts by transferring electrons from cytoplasmic thioredoxin to the periplasm. This transfer involves a cascade of disulfide bond formation and reduction steps.</text>
</comment>
<evidence type="ECO:0000256" key="14">
    <source>
        <dbReference type="ARBA" id="ARBA00023157"/>
    </source>
</evidence>
<organism evidence="20 21">
    <name type="scientific">Gallibacterium genomosp. 3</name>
    <dbReference type="NCBI Taxonomy" id="505345"/>
    <lineage>
        <taxon>Bacteria</taxon>
        <taxon>Pseudomonadati</taxon>
        <taxon>Pseudomonadota</taxon>
        <taxon>Gammaproteobacteria</taxon>
        <taxon>Pasteurellales</taxon>
        <taxon>Pasteurellaceae</taxon>
        <taxon>Gallibacterium</taxon>
    </lineage>
</organism>
<evidence type="ECO:0000256" key="17">
    <source>
        <dbReference type="ARBA" id="ARBA00047804"/>
    </source>
</evidence>
<evidence type="ECO:0000256" key="16">
    <source>
        <dbReference type="ARBA" id="ARBA00047388"/>
    </source>
</evidence>
<dbReference type="STRING" id="505345.QV06_08660"/>
<dbReference type="GO" id="GO:0045454">
    <property type="term" value="P:cell redox homeostasis"/>
    <property type="evidence" value="ECO:0007669"/>
    <property type="project" value="TreeGrafter"/>
</dbReference>
<evidence type="ECO:0000256" key="9">
    <source>
        <dbReference type="ARBA" id="ARBA00022982"/>
    </source>
</evidence>
<evidence type="ECO:0000256" key="13">
    <source>
        <dbReference type="ARBA" id="ARBA00023136"/>
    </source>
</evidence>
<feature type="transmembrane region" description="Helical" evidence="18">
    <location>
        <begin position="304"/>
        <end position="327"/>
    </location>
</feature>
<dbReference type="GO" id="GO:0009055">
    <property type="term" value="F:electron transfer activity"/>
    <property type="evidence" value="ECO:0007669"/>
    <property type="project" value="UniProtKB-UniRule"/>
</dbReference>
<dbReference type="Pfam" id="PF13098">
    <property type="entry name" value="Thioredoxin_2"/>
    <property type="match status" value="1"/>
</dbReference>
<evidence type="ECO:0000256" key="7">
    <source>
        <dbReference type="ARBA" id="ARBA00022729"/>
    </source>
</evidence>
<evidence type="ECO:0000256" key="12">
    <source>
        <dbReference type="ARBA" id="ARBA00023027"/>
    </source>
</evidence>
<dbReference type="Gene3D" id="2.60.40.1250">
    <property type="entry name" value="Thiol:disulfide interchange protein DsbD, N-terminal domain"/>
    <property type="match status" value="1"/>
</dbReference>
<keyword evidence="13 18" id="KW-0472">Membrane</keyword>
<evidence type="ECO:0000256" key="15">
    <source>
        <dbReference type="ARBA" id="ARBA00023284"/>
    </source>
</evidence>
<dbReference type="PANTHER" id="PTHR32234:SF0">
    <property type="entry name" value="THIOL:DISULFIDE INTERCHANGE PROTEIN DSBD"/>
    <property type="match status" value="1"/>
</dbReference>
<keyword evidence="8 18" id="KW-0201">Cytochrome c-type biogenesis</keyword>
<feature type="transmembrane region" description="Helical" evidence="18">
    <location>
        <begin position="406"/>
        <end position="423"/>
    </location>
</feature>
<feature type="disulfide bond" description="Redox-active" evidence="18">
    <location>
        <begin position="200"/>
        <end position="322"/>
    </location>
</feature>
<dbReference type="PROSITE" id="PS00194">
    <property type="entry name" value="THIOREDOXIN_1"/>
    <property type="match status" value="1"/>
</dbReference>
<keyword evidence="10 18" id="KW-1133">Transmembrane helix</keyword>
<dbReference type="InterPro" id="IPR012336">
    <property type="entry name" value="Thioredoxin-like_fold"/>
</dbReference>
<comment type="caution">
    <text evidence="20">The sequence shown here is derived from an EMBL/GenBank/DDBJ whole genome shotgun (WGS) entry which is preliminary data.</text>
</comment>
<comment type="catalytic activity">
    <reaction evidence="17 18">
        <text>[protein]-dithiol + NADP(+) = [protein]-disulfide + NADPH + H(+)</text>
        <dbReference type="Rhea" id="RHEA:18753"/>
        <dbReference type="Rhea" id="RHEA-COMP:10593"/>
        <dbReference type="Rhea" id="RHEA-COMP:10594"/>
        <dbReference type="ChEBI" id="CHEBI:15378"/>
        <dbReference type="ChEBI" id="CHEBI:29950"/>
        <dbReference type="ChEBI" id="CHEBI:50058"/>
        <dbReference type="ChEBI" id="CHEBI:57783"/>
        <dbReference type="ChEBI" id="CHEBI:58349"/>
        <dbReference type="EC" id="1.8.1.8"/>
    </reaction>
</comment>
<dbReference type="InterPro" id="IPR022910">
    <property type="entry name" value="Thiol_diS_interchange_DbsD"/>
</dbReference>
<comment type="caution">
    <text evidence="18">Lacks conserved residue(s) required for the propagation of feature annotation.</text>
</comment>
<dbReference type="Proteomes" id="UP000092626">
    <property type="component" value="Unassembled WGS sequence"/>
</dbReference>
<feature type="transmembrane region" description="Helical" evidence="18">
    <location>
        <begin position="261"/>
        <end position="283"/>
    </location>
</feature>
<dbReference type="InterPro" id="IPR013766">
    <property type="entry name" value="Thioredoxin_domain"/>
</dbReference>
<keyword evidence="15 18" id="KW-0676">Redox-active center</keyword>
<evidence type="ECO:0000256" key="4">
    <source>
        <dbReference type="ARBA" id="ARBA00022475"/>
    </source>
</evidence>
<keyword evidence="7" id="KW-0732">Signal</keyword>
<dbReference type="EMBL" id="JTJR01000035">
    <property type="protein sequence ID" value="OBX03943.1"/>
    <property type="molecule type" value="Genomic_DNA"/>
</dbReference>
<evidence type="ECO:0000256" key="11">
    <source>
        <dbReference type="ARBA" id="ARBA00023002"/>
    </source>
</evidence>
<evidence type="ECO:0000256" key="8">
    <source>
        <dbReference type="ARBA" id="ARBA00022748"/>
    </source>
</evidence>
<keyword evidence="3 18" id="KW-0813">Transport</keyword>
<dbReference type="GO" id="GO:0017004">
    <property type="term" value="P:cytochrome complex assembly"/>
    <property type="evidence" value="ECO:0007669"/>
    <property type="project" value="UniProtKB-UniRule"/>
</dbReference>
<keyword evidence="11 18" id="KW-0560">Oxidoreductase</keyword>
<dbReference type="Pfam" id="PF11412">
    <property type="entry name" value="DsbD_N"/>
    <property type="match status" value="1"/>
</dbReference>
<dbReference type="AlphaFoldDB" id="A0A1A7PN15"/>